<dbReference type="GO" id="GO:0003677">
    <property type="term" value="F:DNA binding"/>
    <property type="evidence" value="ECO:0007669"/>
    <property type="project" value="UniProtKB-KW"/>
</dbReference>
<sequence>MSTQRPLTSESLSDRIAEQLRLKIVQGVLSPGMRLSEQALADELTVSRNTLREAFRILTKDGLVK</sequence>
<evidence type="ECO:0000256" key="1">
    <source>
        <dbReference type="ARBA" id="ARBA00023015"/>
    </source>
</evidence>
<feature type="non-terminal residue" evidence="5">
    <location>
        <position position="65"/>
    </location>
</feature>
<keyword evidence="6" id="KW-1185">Reference proteome</keyword>
<dbReference type="PANTHER" id="PTHR43537">
    <property type="entry name" value="TRANSCRIPTIONAL REGULATOR, GNTR FAMILY"/>
    <property type="match status" value="1"/>
</dbReference>
<reference evidence="5 6" key="1">
    <citation type="submission" date="2018-09" db="EMBL/GenBank/DDBJ databases">
        <title>Acidovorax cavernicola nov. sp. isolated from Gruta de las Maravillas (Aracena, Spain).</title>
        <authorList>
            <person name="Jurado V."/>
            <person name="Gutierrez-Patricio S."/>
            <person name="Gonzalez-Pimentel J.L."/>
            <person name="Miller A.Z."/>
            <person name="Laiz L."/>
            <person name="Saiz-Jimenez C."/>
        </authorList>
    </citation>
    <scope>NUCLEOTIDE SEQUENCE [LARGE SCALE GENOMIC DNA]</scope>
    <source>
        <strain evidence="5 6">1011MAR4D40.2</strain>
    </source>
</reference>
<dbReference type="InterPro" id="IPR000524">
    <property type="entry name" value="Tscrpt_reg_HTH_GntR"/>
</dbReference>
<dbReference type="PANTHER" id="PTHR43537:SF5">
    <property type="entry name" value="UXU OPERON TRANSCRIPTIONAL REGULATOR"/>
    <property type="match status" value="1"/>
</dbReference>
<dbReference type="Gene3D" id="1.10.10.10">
    <property type="entry name" value="Winged helix-like DNA-binding domain superfamily/Winged helix DNA-binding domain"/>
    <property type="match status" value="1"/>
</dbReference>
<dbReference type="InterPro" id="IPR036388">
    <property type="entry name" value="WH-like_DNA-bd_sf"/>
</dbReference>
<name>A0A9X8CXR9_9BURK</name>
<dbReference type="RefSeq" id="WP_147400618.1">
    <property type="nucleotide sequence ID" value="NZ_QXMN01000275.1"/>
</dbReference>
<dbReference type="OrthoDB" id="8680857at2"/>
<dbReference type="InterPro" id="IPR036390">
    <property type="entry name" value="WH_DNA-bd_sf"/>
</dbReference>
<dbReference type="Pfam" id="PF00392">
    <property type="entry name" value="GntR"/>
    <property type="match status" value="1"/>
</dbReference>
<dbReference type="Proteomes" id="UP000265619">
    <property type="component" value="Unassembled WGS sequence"/>
</dbReference>
<dbReference type="CDD" id="cd07377">
    <property type="entry name" value="WHTH_GntR"/>
    <property type="match status" value="1"/>
</dbReference>
<dbReference type="SMART" id="SM00345">
    <property type="entry name" value="HTH_GNTR"/>
    <property type="match status" value="1"/>
</dbReference>
<keyword evidence="2" id="KW-0238">DNA-binding</keyword>
<dbReference type="PRINTS" id="PR00035">
    <property type="entry name" value="HTHGNTR"/>
</dbReference>
<organism evidence="5 6">
    <name type="scientific">Acidovorax cavernicola</name>
    <dbReference type="NCBI Taxonomy" id="1675792"/>
    <lineage>
        <taxon>Bacteria</taxon>
        <taxon>Pseudomonadati</taxon>
        <taxon>Pseudomonadota</taxon>
        <taxon>Betaproteobacteria</taxon>
        <taxon>Burkholderiales</taxon>
        <taxon>Comamonadaceae</taxon>
        <taxon>Acidovorax</taxon>
    </lineage>
</organism>
<evidence type="ECO:0000313" key="6">
    <source>
        <dbReference type="Proteomes" id="UP000265619"/>
    </source>
</evidence>
<dbReference type="PROSITE" id="PS50949">
    <property type="entry name" value="HTH_GNTR"/>
    <property type="match status" value="1"/>
</dbReference>
<dbReference type="SUPFAM" id="SSF46785">
    <property type="entry name" value="Winged helix' DNA-binding domain"/>
    <property type="match status" value="1"/>
</dbReference>
<evidence type="ECO:0000256" key="2">
    <source>
        <dbReference type="ARBA" id="ARBA00023125"/>
    </source>
</evidence>
<feature type="domain" description="HTH gntR-type" evidence="4">
    <location>
        <begin position="10"/>
        <end position="65"/>
    </location>
</feature>
<protein>
    <submittedName>
        <fullName evidence="5">GntR family transcriptional regulator</fullName>
    </submittedName>
</protein>
<evidence type="ECO:0000313" key="5">
    <source>
        <dbReference type="EMBL" id="RIX69524.1"/>
    </source>
</evidence>
<proteinExistence type="predicted"/>
<keyword evidence="3" id="KW-0804">Transcription</keyword>
<dbReference type="EMBL" id="QXMN01000275">
    <property type="protein sequence ID" value="RIX69524.1"/>
    <property type="molecule type" value="Genomic_DNA"/>
</dbReference>
<accession>A0A9X8CXR9</accession>
<evidence type="ECO:0000256" key="3">
    <source>
        <dbReference type="ARBA" id="ARBA00023163"/>
    </source>
</evidence>
<dbReference type="AlphaFoldDB" id="A0A9X8CXR9"/>
<dbReference type="GO" id="GO:0003700">
    <property type="term" value="F:DNA-binding transcription factor activity"/>
    <property type="evidence" value="ECO:0007669"/>
    <property type="project" value="InterPro"/>
</dbReference>
<evidence type="ECO:0000259" key="4">
    <source>
        <dbReference type="PROSITE" id="PS50949"/>
    </source>
</evidence>
<comment type="caution">
    <text evidence="5">The sequence shown here is derived from an EMBL/GenBank/DDBJ whole genome shotgun (WGS) entry which is preliminary data.</text>
</comment>
<gene>
    <name evidence="5" type="ORF">D3H34_33095</name>
</gene>
<keyword evidence="1" id="KW-0805">Transcription regulation</keyword>